<accession>A0A914YLQ4</accession>
<dbReference type="AlphaFoldDB" id="A0A914YLQ4"/>
<name>A0A914YLQ4_9BILA</name>
<protein>
    <submittedName>
        <fullName evidence="2">Uncharacterized protein</fullName>
    </submittedName>
</protein>
<sequence>MILLKIVDGLNNSGALNGTKISGDPFYQLFGDKMIKESKVGKQIGKNVAFFGAGNISLFLNDLTFHLCSSCSGIVQICYDSTAPNSALKGSCSSFSQCEIKIDGENSFIKFNDKIGVRFDETCDTLRIKADFSKINNIEIETCSPKIENGIINLVVKRADYGCRVEAVSCYL</sequence>
<dbReference type="WBParaSite" id="PSU_v2.g18253.t1">
    <property type="protein sequence ID" value="PSU_v2.g18253.t1"/>
    <property type="gene ID" value="PSU_v2.g18253"/>
</dbReference>
<reference evidence="2" key="1">
    <citation type="submission" date="2022-11" db="UniProtKB">
        <authorList>
            <consortium name="WormBaseParasite"/>
        </authorList>
    </citation>
    <scope>IDENTIFICATION</scope>
</reference>
<evidence type="ECO:0000313" key="2">
    <source>
        <dbReference type="WBParaSite" id="PSU_v2.g18253.t1"/>
    </source>
</evidence>
<organism evidence="1 2">
    <name type="scientific">Panagrolaimus superbus</name>
    <dbReference type="NCBI Taxonomy" id="310955"/>
    <lineage>
        <taxon>Eukaryota</taxon>
        <taxon>Metazoa</taxon>
        <taxon>Ecdysozoa</taxon>
        <taxon>Nematoda</taxon>
        <taxon>Chromadorea</taxon>
        <taxon>Rhabditida</taxon>
        <taxon>Tylenchina</taxon>
        <taxon>Panagrolaimomorpha</taxon>
        <taxon>Panagrolaimoidea</taxon>
        <taxon>Panagrolaimidae</taxon>
        <taxon>Panagrolaimus</taxon>
    </lineage>
</organism>
<dbReference type="Proteomes" id="UP000887577">
    <property type="component" value="Unplaced"/>
</dbReference>
<proteinExistence type="predicted"/>
<keyword evidence="1" id="KW-1185">Reference proteome</keyword>
<evidence type="ECO:0000313" key="1">
    <source>
        <dbReference type="Proteomes" id="UP000887577"/>
    </source>
</evidence>